<dbReference type="Pfam" id="PF13649">
    <property type="entry name" value="Methyltransf_25"/>
    <property type="match status" value="1"/>
</dbReference>
<protein>
    <submittedName>
        <fullName evidence="5">Class I SAM-dependent methyltransferase</fullName>
    </submittedName>
</protein>
<evidence type="ECO:0000256" key="2">
    <source>
        <dbReference type="ARBA" id="ARBA00022679"/>
    </source>
</evidence>
<keyword evidence="2" id="KW-0808">Transferase</keyword>
<accession>A0ABZ2LW58</accession>
<keyword evidence="3" id="KW-0949">S-adenosyl-L-methionine</keyword>
<dbReference type="Gene3D" id="2.20.25.110">
    <property type="entry name" value="S-adenosyl-L-methionine-dependent methyltransferases"/>
    <property type="match status" value="1"/>
</dbReference>
<dbReference type="RefSeq" id="WP_394824781.1">
    <property type="nucleotide sequence ID" value="NZ_CP089984.1"/>
</dbReference>
<dbReference type="GO" id="GO:0032259">
    <property type="term" value="P:methylation"/>
    <property type="evidence" value="ECO:0007669"/>
    <property type="project" value="UniProtKB-KW"/>
</dbReference>
<dbReference type="CDD" id="cd02440">
    <property type="entry name" value="AdoMet_MTases"/>
    <property type="match status" value="1"/>
</dbReference>
<keyword evidence="6" id="KW-1185">Reference proteome</keyword>
<keyword evidence="1 5" id="KW-0489">Methyltransferase</keyword>
<dbReference type="Gene3D" id="3.40.50.150">
    <property type="entry name" value="Vaccinia Virus protein VP39"/>
    <property type="match status" value="1"/>
</dbReference>
<dbReference type="PANTHER" id="PTHR43464">
    <property type="entry name" value="METHYLTRANSFERASE"/>
    <property type="match status" value="1"/>
</dbReference>
<evidence type="ECO:0000313" key="6">
    <source>
        <dbReference type="Proteomes" id="UP001370348"/>
    </source>
</evidence>
<dbReference type="EMBL" id="CP089984">
    <property type="protein sequence ID" value="WXB15156.1"/>
    <property type="molecule type" value="Genomic_DNA"/>
</dbReference>
<proteinExistence type="predicted"/>
<dbReference type="InterPro" id="IPR029063">
    <property type="entry name" value="SAM-dependent_MTases_sf"/>
</dbReference>
<feature type="domain" description="Methyltransferase" evidence="4">
    <location>
        <begin position="54"/>
        <end position="149"/>
    </location>
</feature>
<reference evidence="5 6" key="1">
    <citation type="submission" date="2021-12" db="EMBL/GenBank/DDBJ databases">
        <title>Discovery of the Pendulisporaceae a myxobacterial family with distinct sporulation behavior and unique specialized metabolism.</title>
        <authorList>
            <person name="Garcia R."/>
            <person name="Popoff A."/>
            <person name="Bader C.D."/>
            <person name="Loehr J."/>
            <person name="Walesch S."/>
            <person name="Walt C."/>
            <person name="Boldt J."/>
            <person name="Bunk B."/>
            <person name="Haeckl F.J.F.P.J."/>
            <person name="Gunesch A.P."/>
            <person name="Birkelbach J."/>
            <person name="Nuebel U."/>
            <person name="Pietschmann T."/>
            <person name="Bach T."/>
            <person name="Mueller R."/>
        </authorList>
    </citation>
    <scope>NUCLEOTIDE SEQUENCE [LARGE SCALE GENOMIC DNA]</scope>
    <source>
        <strain evidence="5 6">MSr11954</strain>
    </source>
</reference>
<evidence type="ECO:0000256" key="3">
    <source>
        <dbReference type="ARBA" id="ARBA00022691"/>
    </source>
</evidence>
<dbReference type="Proteomes" id="UP001370348">
    <property type="component" value="Chromosome"/>
</dbReference>
<dbReference type="GO" id="GO:0008168">
    <property type="term" value="F:methyltransferase activity"/>
    <property type="evidence" value="ECO:0007669"/>
    <property type="project" value="UniProtKB-KW"/>
</dbReference>
<gene>
    <name evidence="5" type="ORF">LZC94_45975</name>
</gene>
<sequence>MNVRVPEPSALPWYRKFFSDDYFVACERLLESFDSEREIAGVVKLLNLKPGERVLDLCCGPGRHAIELGIRGMKVTGLDLNPAYLAAARDEAARRGVVLTTVEADMRAIPPLPEFDAVINMFTSFGYLESEEEDARVLASVAQRLRAGGRLLLDGLNREWVMTNQIEREWFPQPDGSVLLEERTLNLRTSRNRVAFTRIADGKRHELGAIDVRLYTLTETENMLRRSGLTLRRVYGALDGTDYAISTRRMIVVAEK</sequence>
<dbReference type="PANTHER" id="PTHR43464:SF19">
    <property type="entry name" value="UBIQUINONE BIOSYNTHESIS O-METHYLTRANSFERASE, MITOCHONDRIAL"/>
    <property type="match status" value="1"/>
</dbReference>
<name>A0ABZ2LW58_9BACT</name>
<evidence type="ECO:0000313" key="5">
    <source>
        <dbReference type="EMBL" id="WXB15156.1"/>
    </source>
</evidence>
<dbReference type="SUPFAM" id="SSF53335">
    <property type="entry name" value="S-adenosyl-L-methionine-dependent methyltransferases"/>
    <property type="match status" value="1"/>
</dbReference>
<dbReference type="InterPro" id="IPR041698">
    <property type="entry name" value="Methyltransf_25"/>
</dbReference>
<organism evidence="5 6">
    <name type="scientific">Pendulispora albinea</name>
    <dbReference type="NCBI Taxonomy" id="2741071"/>
    <lineage>
        <taxon>Bacteria</taxon>
        <taxon>Pseudomonadati</taxon>
        <taxon>Myxococcota</taxon>
        <taxon>Myxococcia</taxon>
        <taxon>Myxococcales</taxon>
        <taxon>Sorangiineae</taxon>
        <taxon>Pendulisporaceae</taxon>
        <taxon>Pendulispora</taxon>
    </lineage>
</organism>
<evidence type="ECO:0000256" key="1">
    <source>
        <dbReference type="ARBA" id="ARBA00022603"/>
    </source>
</evidence>
<evidence type="ECO:0000259" key="4">
    <source>
        <dbReference type="Pfam" id="PF13649"/>
    </source>
</evidence>